<dbReference type="InterPro" id="IPR019474">
    <property type="entry name" value="Ub_conjug_fac_E4_core"/>
</dbReference>
<evidence type="ECO:0000256" key="6">
    <source>
        <dbReference type="ARBA" id="ARBA00012483"/>
    </source>
</evidence>
<dbReference type="PANTHER" id="PTHR13931:SF2">
    <property type="entry name" value="UBIQUITIN CONJUGATION FACTOR E4 B"/>
    <property type="match status" value="1"/>
</dbReference>
<keyword evidence="8" id="KW-0808">Transferase</keyword>
<dbReference type="GO" id="GO:0005737">
    <property type="term" value="C:cytoplasm"/>
    <property type="evidence" value="ECO:0007669"/>
    <property type="project" value="UniProtKB-SubCell"/>
</dbReference>
<dbReference type="SMART" id="SM00504">
    <property type="entry name" value="Ubox"/>
    <property type="match status" value="1"/>
</dbReference>
<keyword evidence="7" id="KW-0963">Cytoplasm</keyword>
<evidence type="ECO:0000259" key="11">
    <source>
        <dbReference type="PROSITE" id="PS51698"/>
    </source>
</evidence>
<feature type="domain" description="U-box" evidence="11">
    <location>
        <begin position="1049"/>
        <end position="1123"/>
    </location>
</feature>
<dbReference type="AlphaFoldDB" id="A0A8S1WGP6"/>
<dbReference type="GO" id="GO:0005634">
    <property type="term" value="C:nucleus"/>
    <property type="evidence" value="ECO:0007669"/>
    <property type="project" value="UniProtKB-SubCell"/>
</dbReference>
<evidence type="ECO:0000256" key="4">
    <source>
        <dbReference type="ARBA" id="ARBA00004906"/>
    </source>
</evidence>
<keyword evidence="10" id="KW-0539">Nucleus</keyword>
<comment type="catalytic activity">
    <reaction evidence="1">
        <text>S-ubiquitinyl-[E2 ubiquitin-conjugating enzyme]-L-cysteine + [acceptor protein]-L-lysine = [E2 ubiquitin-conjugating enzyme]-L-cysteine + N(6)-ubiquitinyl-[acceptor protein]-L-lysine.</text>
        <dbReference type="EC" id="2.3.2.27"/>
    </reaction>
</comment>
<evidence type="ECO:0000256" key="2">
    <source>
        <dbReference type="ARBA" id="ARBA00004123"/>
    </source>
</evidence>
<dbReference type="GO" id="GO:0036503">
    <property type="term" value="P:ERAD pathway"/>
    <property type="evidence" value="ECO:0007669"/>
    <property type="project" value="InterPro"/>
</dbReference>
<proteinExistence type="inferred from homology"/>
<dbReference type="OrthoDB" id="312224at2759"/>
<evidence type="ECO:0000313" key="12">
    <source>
        <dbReference type="EMBL" id="CAD8187807.1"/>
    </source>
</evidence>
<dbReference type="EC" id="2.3.2.27" evidence="6"/>
<dbReference type="GO" id="GO:0000151">
    <property type="term" value="C:ubiquitin ligase complex"/>
    <property type="evidence" value="ECO:0007669"/>
    <property type="project" value="InterPro"/>
</dbReference>
<keyword evidence="9" id="KW-0833">Ubl conjugation pathway</keyword>
<dbReference type="EMBL" id="CAJJDO010000090">
    <property type="protein sequence ID" value="CAD8187807.1"/>
    <property type="molecule type" value="Genomic_DNA"/>
</dbReference>
<dbReference type="Proteomes" id="UP000689195">
    <property type="component" value="Unassembled WGS sequence"/>
</dbReference>
<dbReference type="Pfam" id="PF10408">
    <property type="entry name" value="Ufd2P_core"/>
    <property type="match status" value="1"/>
</dbReference>
<dbReference type="InterPro" id="IPR045132">
    <property type="entry name" value="UBE4"/>
</dbReference>
<reference evidence="12" key="1">
    <citation type="submission" date="2021-01" db="EMBL/GenBank/DDBJ databases">
        <authorList>
            <consortium name="Genoscope - CEA"/>
            <person name="William W."/>
        </authorList>
    </citation>
    <scope>NUCLEOTIDE SEQUENCE</scope>
</reference>
<dbReference type="PANTHER" id="PTHR13931">
    <property type="entry name" value="UBIQUITINATION FACTOR E4"/>
    <property type="match status" value="1"/>
</dbReference>
<keyword evidence="13" id="KW-1185">Reference proteome</keyword>
<gene>
    <name evidence="12" type="ORF">PPENT_87.1.T0900053</name>
</gene>
<dbReference type="GO" id="GO:0000209">
    <property type="term" value="P:protein polyubiquitination"/>
    <property type="evidence" value="ECO:0007669"/>
    <property type="project" value="TreeGrafter"/>
</dbReference>
<dbReference type="InterPro" id="IPR003613">
    <property type="entry name" value="Ubox_domain"/>
</dbReference>
<protein>
    <recommendedName>
        <fullName evidence="6">RING-type E3 ubiquitin transferase</fullName>
        <ecNumber evidence="6">2.3.2.27</ecNumber>
    </recommendedName>
</protein>
<evidence type="ECO:0000313" key="13">
    <source>
        <dbReference type="Proteomes" id="UP000689195"/>
    </source>
</evidence>
<evidence type="ECO:0000256" key="7">
    <source>
        <dbReference type="ARBA" id="ARBA00022490"/>
    </source>
</evidence>
<dbReference type="GO" id="GO:0006511">
    <property type="term" value="P:ubiquitin-dependent protein catabolic process"/>
    <property type="evidence" value="ECO:0007669"/>
    <property type="project" value="InterPro"/>
</dbReference>
<sequence length="1136" mass="133869">MDCQIFRSKKKIEEERKSQESLVENQMYIIINDENKSQQKVQGRNQQIKYSRLTINHLYSLSIISHSSKKLGYSLQEMNLKVLPKQTNIDQKIQNYRGVAEMNNNKQVFQNQQQIDVFRVNNNINQQNQQQQNLQQVILQNNTNQQSQQQKQNQEIQQSIPQQQIQQIQQNNQNINSDVQQENEITTPFNEEFIFKRCFMINVNELKIGKLYAQMVKQVKTFTLEIILEQIIPIMINNKQLLQSQTVTWLIQVLINLSECDIKSTYAIFEDGVISKEILIILIDAIIDKIVCAVAKPQQLQWQADREEINKYNGLENQIATQVYDMLFGQMIKTNYEISFENLEHPALNYLLTYLDTKCQPEDAFRFLDLITKRELLRCQKVDLLDCAYQLKASLLLDKLSFYPKLTDLLFQNSWAYGKFQIYKFGRDIQQYSIFGSIISLSTFPGDFPNVKMIFGNQEKGLLILQETYRGPIYEIINKMADIFLRIIRRGKEAQLQLFTYIIKLIEINLNLEKLSQIQTINRCCFQGMMFNLQQILLEIFNPFIYNTEQANARLSKINLDLLASVKTHPLFSKIYSNAGLMAPLKTVFIPQDKSPVLDPMTVLYLLIQRIGGLSQRIINNYAHSYVDYQIDKQFFGPHSRITQLSEIEKATFDTLFLHPKSIQNTIQFLSFQSKLALSLLDENYKPKYPYGLLYNQFMQDIPNYCFIYNSNGVALDYLDEVISIVEFTIITMKYQDLIEDIHLRCKGIELFYIFNEYMILYDSKNALMSFQIFQENKIIQNFLIQGLIQSYIDRDRIKMSSILSAIRFKKAICQLFKYALTNHRNIYENKFLEFVNMNSTTYQNFAFVYINDIKEMVDQCVQATKKIKLEEETLANQYSLLNTQEKALKELLRLIEVNRCIVDWESAIELFNNIILFTKIEPKAFLIEETRQQFAQNLNDVLQQLNGEGNSFMKAKFLVQSQINPQDISKNIIEIYVNLQDQPLFWDEIIMNNQQLQIQSLYLLINNMSNQYTIPNDLLYKFSQIINNLQQLRNEFDQIMNDLSKDPNLEDRYLDSLTRNLMTDPVMLPNSKQIVDRVTIKRYLIKKQEDPFDRSFLVAEMLIEQKELKLEIKQYMDSKKNQLRQLRGHTQNFYA</sequence>
<evidence type="ECO:0000256" key="1">
    <source>
        <dbReference type="ARBA" id="ARBA00000900"/>
    </source>
</evidence>
<evidence type="ECO:0000256" key="5">
    <source>
        <dbReference type="ARBA" id="ARBA00007434"/>
    </source>
</evidence>
<organism evidence="12 13">
    <name type="scientific">Paramecium pentaurelia</name>
    <dbReference type="NCBI Taxonomy" id="43138"/>
    <lineage>
        <taxon>Eukaryota</taxon>
        <taxon>Sar</taxon>
        <taxon>Alveolata</taxon>
        <taxon>Ciliophora</taxon>
        <taxon>Intramacronucleata</taxon>
        <taxon>Oligohymenophorea</taxon>
        <taxon>Peniculida</taxon>
        <taxon>Parameciidae</taxon>
        <taxon>Paramecium</taxon>
    </lineage>
</organism>
<evidence type="ECO:0000256" key="10">
    <source>
        <dbReference type="ARBA" id="ARBA00023242"/>
    </source>
</evidence>
<comment type="pathway">
    <text evidence="4">Protein modification; protein ubiquitination.</text>
</comment>
<comment type="similarity">
    <text evidence="5">Belongs to the ubiquitin conjugation factor E4 family.</text>
</comment>
<evidence type="ECO:0000256" key="8">
    <source>
        <dbReference type="ARBA" id="ARBA00022679"/>
    </source>
</evidence>
<comment type="subcellular location">
    <subcellularLocation>
        <location evidence="3">Cytoplasm</location>
    </subcellularLocation>
    <subcellularLocation>
        <location evidence="2">Nucleus</location>
    </subcellularLocation>
</comment>
<name>A0A8S1WGP6_9CILI</name>
<evidence type="ECO:0000256" key="9">
    <source>
        <dbReference type="ARBA" id="ARBA00022786"/>
    </source>
</evidence>
<dbReference type="FunFam" id="3.30.40.10:FF:000055">
    <property type="entry name" value="Ubiquitin conjugation factor e4 a"/>
    <property type="match status" value="1"/>
</dbReference>
<evidence type="ECO:0000256" key="3">
    <source>
        <dbReference type="ARBA" id="ARBA00004496"/>
    </source>
</evidence>
<dbReference type="GO" id="GO:0034450">
    <property type="term" value="F:ubiquitin-ubiquitin ligase activity"/>
    <property type="evidence" value="ECO:0007669"/>
    <property type="project" value="InterPro"/>
</dbReference>
<dbReference type="PROSITE" id="PS51698">
    <property type="entry name" value="U_BOX"/>
    <property type="match status" value="1"/>
</dbReference>
<dbReference type="Pfam" id="PF04564">
    <property type="entry name" value="U-box"/>
    <property type="match status" value="1"/>
</dbReference>
<accession>A0A8S1WGP6</accession>
<comment type="caution">
    <text evidence="12">The sequence shown here is derived from an EMBL/GenBank/DDBJ whole genome shotgun (WGS) entry which is preliminary data.</text>
</comment>